<dbReference type="PANTHER" id="PTHR35563">
    <property type="entry name" value="BARREL METAL-DEPENDENT HYDROLASE, PUTATIVE (AFU_ORTHOLOGUE AFUA_1G16240)-RELATED"/>
    <property type="match status" value="1"/>
</dbReference>
<dbReference type="PANTHER" id="PTHR35563:SF2">
    <property type="entry name" value="BARREL METAL-DEPENDENT HYDROLASE, PUTATIVE (AFU_ORTHOLOGUE AFUA_1G16240)-RELATED"/>
    <property type="match status" value="1"/>
</dbReference>
<sequence length="290" mass="31498">MTSIEPPCPPAAFDTHAHVFTSGLRLTRERRYSPDYDAPVDAYLSLLDAHGLAAGVLVQPSFLGTDNTYLLDALGKAPDRLRGVAVIEPGTPGEELDRLVEEGVCGIRLNLISRPVPPLGERLWQRLAHELAARGLHLEVQAQQRQWEELEPWLLRWPGAVVVDHLGLPAAEAPPYPGSAALSRVLAAPHVWVKAAAPYRSAPRAATAMMRSLLRARGGERMLWGSDWPWTRHEEGRVYGETLTWLTAELGPGEVRRVLCANPAQLFGWTPPATVADPGVPGPAAARTAG</sequence>
<reference evidence="2" key="1">
    <citation type="submission" date="2022-10" db="EMBL/GenBank/DDBJ databases">
        <title>The complete genomes of actinobacterial strains from the NBC collection.</title>
        <authorList>
            <person name="Joergensen T.S."/>
            <person name="Alvarez Arevalo M."/>
            <person name="Sterndorff E.B."/>
            <person name="Faurdal D."/>
            <person name="Vuksanovic O."/>
            <person name="Mourched A.-S."/>
            <person name="Charusanti P."/>
            <person name="Shaw S."/>
            <person name="Blin K."/>
            <person name="Weber T."/>
        </authorList>
    </citation>
    <scope>NUCLEOTIDE SEQUENCE</scope>
    <source>
        <strain evidence="2">NBC_00093</strain>
    </source>
</reference>
<dbReference type="SUPFAM" id="SSF51556">
    <property type="entry name" value="Metallo-dependent hydrolases"/>
    <property type="match status" value="1"/>
</dbReference>
<dbReference type="InterPro" id="IPR032466">
    <property type="entry name" value="Metal_Hydrolase"/>
</dbReference>
<dbReference type="InterPro" id="IPR006680">
    <property type="entry name" value="Amidohydro-rel"/>
</dbReference>
<gene>
    <name evidence="2" type="ORF">OHA22_22045</name>
</gene>
<name>A0AAU2A078_9ACTN</name>
<dbReference type="EMBL" id="CP108222">
    <property type="protein sequence ID" value="WTT18033.1"/>
    <property type="molecule type" value="Genomic_DNA"/>
</dbReference>
<dbReference type="Gene3D" id="3.20.20.140">
    <property type="entry name" value="Metal-dependent hydrolases"/>
    <property type="match status" value="1"/>
</dbReference>
<dbReference type="AlphaFoldDB" id="A0AAU2A078"/>
<dbReference type="GO" id="GO:0016787">
    <property type="term" value="F:hydrolase activity"/>
    <property type="evidence" value="ECO:0007669"/>
    <property type="project" value="InterPro"/>
</dbReference>
<evidence type="ECO:0000259" key="1">
    <source>
        <dbReference type="Pfam" id="PF04909"/>
    </source>
</evidence>
<feature type="domain" description="Amidohydrolase-related" evidence="1">
    <location>
        <begin position="14"/>
        <end position="268"/>
    </location>
</feature>
<dbReference type="Pfam" id="PF04909">
    <property type="entry name" value="Amidohydro_2"/>
    <property type="match status" value="1"/>
</dbReference>
<evidence type="ECO:0000313" key="2">
    <source>
        <dbReference type="EMBL" id="WTT18033.1"/>
    </source>
</evidence>
<dbReference type="InterPro" id="IPR052358">
    <property type="entry name" value="Aro_Compnd_Degr_Hydrolases"/>
</dbReference>
<proteinExistence type="predicted"/>
<organism evidence="2">
    <name type="scientific">Streptomyces sp. NBC_00093</name>
    <dbReference type="NCBI Taxonomy" id="2975649"/>
    <lineage>
        <taxon>Bacteria</taxon>
        <taxon>Bacillati</taxon>
        <taxon>Actinomycetota</taxon>
        <taxon>Actinomycetes</taxon>
        <taxon>Kitasatosporales</taxon>
        <taxon>Streptomycetaceae</taxon>
        <taxon>Streptomyces</taxon>
    </lineage>
</organism>
<accession>A0AAU2A078</accession>
<protein>
    <submittedName>
        <fullName evidence="2">Amidohydrolase family protein</fullName>
    </submittedName>
</protein>